<dbReference type="InterPro" id="IPR020846">
    <property type="entry name" value="MFS_dom"/>
</dbReference>
<dbReference type="GO" id="GO:0016020">
    <property type="term" value="C:membrane"/>
    <property type="evidence" value="ECO:0007669"/>
    <property type="project" value="UniProtKB-SubCell"/>
</dbReference>
<gene>
    <name evidence="8" type="ORF">BK809_0005175</name>
</gene>
<dbReference type="OrthoDB" id="5296287at2759"/>
<feature type="transmembrane region" description="Helical" evidence="6">
    <location>
        <begin position="337"/>
        <end position="356"/>
    </location>
</feature>
<feature type="domain" description="Major facilitator superfamily (MFS) profile" evidence="7">
    <location>
        <begin position="104"/>
        <end position="536"/>
    </location>
</feature>
<feature type="transmembrane region" description="Helical" evidence="6">
    <location>
        <begin position="486"/>
        <end position="508"/>
    </location>
</feature>
<evidence type="ECO:0000256" key="3">
    <source>
        <dbReference type="ARBA" id="ARBA00022692"/>
    </source>
</evidence>
<protein>
    <submittedName>
        <fullName evidence="8">Putative transporter</fullName>
    </submittedName>
</protein>
<dbReference type="PROSITE" id="PS50850">
    <property type="entry name" value="MFS"/>
    <property type="match status" value="1"/>
</dbReference>
<evidence type="ECO:0000259" key="7">
    <source>
        <dbReference type="PROSITE" id="PS50850"/>
    </source>
</evidence>
<dbReference type="STRING" id="420778.A0A1S8B8Q9"/>
<feature type="transmembrane region" description="Helical" evidence="6">
    <location>
        <begin position="171"/>
        <end position="197"/>
    </location>
</feature>
<evidence type="ECO:0000313" key="8">
    <source>
        <dbReference type="EMBL" id="OMP83794.1"/>
    </source>
</evidence>
<feature type="transmembrane region" description="Helical" evidence="6">
    <location>
        <begin position="417"/>
        <end position="438"/>
    </location>
</feature>
<dbReference type="AlphaFoldDB" id="A0A1S8B8Q9"/>
<dbReference type="Gene3D" id="1.20.1250.20">
    <property type="entry name" value="MFS general substrate transporter like domains"/>
    <property type="match status" value="1"/>
</dbReference>
<dbReference type="PANTHER" id="PTHR23502:SF68">
    <property type="entry name" value="MULTIDRUG TRANSPORTER, PUTATIVE (AFU_ORTHOLOGUE AFUA_3G01120)-RELATED"/>
    <property type="match status" value="1"/>
</dbReference>
<feature type="transmembrane region" description="Helical" evidence="6">
    <location>
        <begin position="233"/>
        <end position="251"/>
    </location>
</feature>
<feature type="transmembrane region" description="Helical" evidence="6">
    <location>
        <begin position="376"/>
        <end position="396"/>
    </location>
</feature>
<comment type="subcellular location">
    <subcellularLocation>
        <location evidence="1">Membrane</location>
        <topology evidence="1">Multi-pass membrane protein</topology>
    </subcellularLocation>
</comment>
<dbReference type="PANTHER" id="PTHR23502">
    <property type="entry name" value="MAJOR FACILITATOR SUPERFAMILY"/>
    <property type="match status" value="1"/>
</dbReference>
<name>A0A1S8B8Q9_9PEZI</name>
<keyword evidence="3 6" id="KW-0812">Transmembrane</keyword>
<dbReference type="InterPro" id="IPR036259">
    <property type="entry name" value="MFS_trans_sf"/>
</dbReference>
<accession>A0A1S8B8Q9</accession>
<comment type="caution">
    <text evidence="8">The sequence shown here is derived from an EMBL/GenBank/DDBJ whole genome shotgun (WGS) entry which is preliminary data.</text>
</comment>
<dbReference type="SUPFAM" id="SSF103473">
    <property type="entry name" value="MFS general substrate transporter"/>
    <property type="match status" value="1"/>
</dbReference>
<feature type="transmembrane region" description="Helical" evidence="6">
    <location>
        <begin position="203"/>
        <end position="221"/>
    </location>
</feature>
<keyword evidence="5 6" id="KW-0472">Membrane</keyword>
<feature type="transmembrane region" description="Helical" evidence="6">
    <location>
        <begin position="104"/>
        <end position="127"/>
    </location>
</feature>
<evidence type="ECO:0000256" key="5">
    <source>
        <dbReference type="ARBA" id="ARBA00023136"/>
    </source>
</evidence>
<comment type="similarity">
    <text evidence="2">Belongs to the major facilitator superfamily.</text>
</comment>
<sequence>MNLLTPYIIPFSSPPHQSNVETMMQSNRLSDSSFLRPQPWSESVASTISAQPETQRAPTSVELLVQGQRDWKLRDRLPPLEVDWEKPYDPENPMDWGSRRKWTYVALISAVTFNTSLATTIFAPGVPELMAEFHATSDILATFVVSVYVVAFIFGPLAFAPLSELYGRCVLLNATNVLFLAFTVACAVSTTLPMFVVFRFFQGLWGCVPLTLGGGIIADVIPPARRANALSGWQLGPLLGPVIGPIAGGYLSESLGWRWSFWIVTIIEGVLVILSLAILRETYGPTLLARRAARLRAETGNPGYRSIHDEASANRTPSQVFARAILRPVKMLLRSPIVVILALEVSIVYGYLYLLFTTFTSVFSGTYNFSPGAAGLAYLGLGTGFMAGLLFTGLLSDKLALRLAGGSPSALKPEHRLPPLILGAFSVPIGLFWYGWAAEARTHWIVPIVGTFFVGFGVLCVYMPVQAYLIDAFAQHAASASATNTVVRSLFGAFLPFAGPPLYGALGLGWGNSLLAFVALATAPAPFLLLRYGERIRSSPRFKLDL</sequence>
<reference evidence="8 9" key="1">
    <citation type="submission" date="2017-01" db="EMBL/GenBank/DDBJ databases">
        <title>Draft genome sequence of Diplodia seriata F98.1, a fungal species involved in grapevine trunk diseases.</title>
        <authorList>
            <person name="Robert-Siegwald G."/>
            <person name="Vallet J."/>
            <person name="Abou-Mansour E."/>
            <person name="Xu J."/>
            <person name="Rey P."/>
            <person name="Bertsch C."/>
            <person name="Rego C."/>
            <person name="Larignon P."/>
            <person name="Fontaine F."/>
            <person name="Lebrun M.-H."/>
        </authorList>
    </citation>
    <scope>NUCLEOTIDE SEQUENCE [LARGE SCALE GENOMIC DNA]</scope>
    <source>
        <strain evidence="8 9">F98.1</strain>
    </source>
</reference>
<feature type="transmembrane region" description="Helical" evidence="6">
    <location>
        <begin position="257"/>
        <end position="279"/>
    </location>
</feature>
<feature type="transmembrane region" description="Helical" evidence="6">
    <location>
        <begin position="139"/>
        <end position="159"/>
    </location>
</feature>
<dbReference type="InterPro" id="IPR011701">
    <property type="entry name" value="MFS"/>
</dbReference>
<evidence type="ECO:0000256" key="6">
    <source>
        <dbReference type="SAM" id="Phobius"/>
    </source>
</evidence>
<evidence type="ECO:0000313" key="9">
    <source>
        <dbReference type="Proteomes" id="UP000190776"/>
    </source>
</evidence>
<dbReference type="GO" id="GO:0022857">
    <property type="term" value="F:transmembrane transporter activity"/>
    <property type="evidence" value="ECO:0007669"/>
    <property type="project" value="InterPro"/>
</dbReference>
<dbReference type="Pfam" id="PF07690">
    <property type="entry name" value="MFS_1"/>
    <property type="match status" value="1"/>
</dbReference>
<evidence type="ECO:0000256" key="4">
    <source>
        <dbReference type="ARBA" id="ARBA00022989"/>
    </source>
</evidence>
<feature type="transmembrane region" description="Helical" evidence="6">
    <location>
        <begin position="444"/>
        <end position="465"/>
    </location>
</feature>
<organism evidence="8 9">
    <name type="scientific">Diplodia seriata</name>
    <dbReference type="NCBI Taxonomy" id="420778"/>
    <lineage>
        <taxon>Eukaryota</taxon>
        <taxon>Fungi</taxon>
        <taxon>Dikarya</taxon>
        <taxon>Ascomycota</taxon>
        <taxon>Pezizomycotina</taxon>
        <taxon>Dothideomycetes</taxon>
        <taxon>Dothideomycetes incertae sedis</taxon>
        <taxon>Botryosphaeriales</taxon>
        <taxon>Botryosphaeriaceae</taxon>
        <taxon>Diplodia</taxon>
    </lineage>
</organism>
<proteinExistence type="inferred from homology"/>
<evidence type="ECO:0000256" key="1">
    <source>
        <dbReference type="ARBA" id="ARBA00004141"/>
    </source>
</evidence>
<dbReference type="Proteomes" id="UP000190776">
    <property type="component" value="Unassembled WGS sequence"/>
</dbReference>
<dbReference type="EMBL" id="MSZU01000111">
    <property type="protein sequence ID" value="OMP83794.1"/>
    <property type="molecule type" value="Genomic_DNA"/>
</dbReference>
<dbReference type="CDD" id="cd17323">
    <property type="entry name" value="MFS_Tpo1_MDR_like"/>
    <property type="match status" value="1"/>
</dbReference>
<feature type="transmembrane region" description="Helical" evidence="6">
    <location>
        <begin position="514"/>
        <end position="533"/>
    </location>
</feature>
<evidence type="ECO:0000256" key="2">
    <source>
        <dbReference type="ARBA" id="ARBA00008335"/>
    </source>
</evidence>
<keyword evidence="4 6" id="KW-1133">Transmembrane helix</keyword>
<dbReference type="FunFam" id="1.20.1250.20:FF:000011">
    <property type="entry name" value="MFS multidrug transporter, putative"/>
    <property type="match status" value="1"/>
</dbReference>